<evidence type="ECO:0000313" key="9">
    <source>
        <dbReference type="EMBL" id="KAF6214081.1"/>
    </source>
</evidence>
<reference evidence="9" key="1">
    <citation type="journal article" date="2021" name="Mol. Ecol. Resour.">
        <title>Apolygus lucorum genome provides insights into omnivorousness and mesophyll feeding.</title>
        <authorList>
            <person name="Liu Y."/>
            <person name="Liu H."/>
            <person name="Wang H."/>
            <person name="Huang T."/>
            <person name="Liu B."/>
            <person name="Yang B."/>
            <person name="Yin L."/>
            <person name="Li B."/>
            <person name="Zhang Y."/>
            <person name="Zhang S."/>
            <person name="Jiang F."/>
            <person name="Zhang X."/>
            <person name="Ren Y."/>
            <person name="Wang B."/>
            <person name="Wang S."/>
            <person name="Lu Y."/>
            <person name="Wu K."/>
            <person name="Fan W."/>
            <person name="Wang G."/>
        </authorList>
    </citation>
    <scope>NUCLEOTIDE SEQUENCE</scope>
    <source>
        <strain evidence="9">12Hb</strain>
    </source>
</reference>
<proteinExistence type="predicted"/>
<dbReference type="OrthoDB" id="6420171at2759"/>
<evidence type="ECO:0000256" key="4">
    <source>
        <dbReference type="ARBA" id="ARBA00022729"/>
    </source>
</evidence>
<keyword evidence="10" id="KW-1185">Reference proteome</keyword>
<keyword evidence="4" id="KW-0732">Signal</keyword>
<keyword evidence="2" id="KW-0336">GPI-anchor</keyword>
<evidence type="ECO:0000256" key="7">
    <source>
        <dbReference type="ARBA" id="ARBA00023180"/>
    </source>
</evidence>
<dbReference type="InterPro" id="IPR031424">
    <property type="entry name" value="QVR-like"/>
</dbReference>
<evidence type="ECO:0000256" key="2">
    <source>
        <dbReference type="ARBA" id="ARBA00022622"/>
    </source>
</evidence>
<sequence length="177" mass="20027">MSEIFYFNCIRYGFHGQSDEGGDSVCVTAPIKDNQMNYKIFSVLVCLLIVIDTDVGAIWCFQCNSQYHDGCDTLEPYQTSSIFHKLCRDDKNAGREFFCRKVVQTVYDREGLVRVVRSCGYVIDPKNRSCYNYDSSGHKSTSCQCFTDSCNSSSINHWSSLLMSAPALLVLVSRNLL</sequence>
<dbReference type="PANTHER" id="PTHR33562">
    <property type="entry name" value="ATILLA, ISOFORM B-RELATED-RELATED"/>
    <property type="match status" value="1"/>
</dbReference>
<keyword evidence="3" id="KW-0812">Transmembrane</keyword>
<dbReference type="Proteomes" id="UP000466442">
    <property type="component" value="Unassembled WGS sequence"/>
</dbReference>
<evidence type="ECO:0000256" key="1">
    <source>
        <dbReference type="ARBA" id="ARBA00004589"/>
    </source>
</evidence>
<keyword evidence="7" id="KW-0325">Glycoprotein</keyword>
<evidence type="ECO:0000256" key="5">
    <source>
        <dbReference type="ARBA" id="ARBA00022989"/>
    </source>
</evidence>
<dbReference type="InterPro" id="IPR050975">
    <property type="entry name" value="Sleep_regulator"/>
</dbReference>
<comment type="subcellular location">
    <subcellularLocation>
        <location evidence="1">Membrane</location>
        <topology evidence="1">Lipid-anchor</topology>
        <topology evidence="1">GPI-anchor</topology>
    </subcellularLocation>
</comment>
<name>A0A6A4K0T2_APOLU</name>
<dbReference type="GO" id="GO:0030431">
    <property type="term" value="P:sleep"/>
    <property type="evidence" value="ECO:0007669"/>
    <property type="project" value="InterPro"/>
</dbReference>
<evidence type="ECO:0000256" key="8">
    <source>
        <dbReference type="ARBA" id="ARBA00023288"/>
    </source>
</evidence>
<dbReference type="AlphaFoldDB" id="A0A6A4K0T2"/>
<gene>
    <name evidence="9" type="ORF">GE061_011812</name>
</gene>
<evidence type="ECO:0000256" key="3">
    <source>
        <dbReference type="ARBA" id="ARBA00022692"/>
    </source>
</evidence>
<dbReference type="Pfam" id="PF17064">
    <property type="entry name" value="QVR"/>
    <property type="match status" value="1"/>
</dbReference>
<keyword evidence="8" id="KW-0449">Lipoprotein</keyword>
<organism evidence="9 10">
    <name type="scientific">Apolygus lucorum</name>
    <name type="common">Small green plant bug</name>
    <name type="synonym">Lygocoris lucorum</name>
    <dbReference type="NCBI Taxonomy" id="248454"/>
    <lineage>
        <taxon>Eukaryota</taxon>
        <taxon>Metazoa</taxon>
        <taxon>Ecdysozoa</taxon>
        <taxon>Arthropoda</taxon>
        <taxon>Hexapoda</taxon>
        <taxon>Insecta</taxon>
        <taxon>Pterygota</taxon>
        <taxon>Neoptera</taxon>
        <taxon>Paraneoptera</taxon>
        <taxon>Hemiptera</taxon>
        <taxon>Heteroptera</taxon>
        <taxon>Panheteroptera</taxon>
        <taxon>Cimicomorpha</taxon>
        <taxon>Miridae</taxon>
        <taxon>Mirini</taxon>
        <taxon>Apolygus</taxon>
    </lineage>
</organism>
<protein>
    <submittedName>
        <fullName evidence="9">Uncharacterized protein</fullName>
    </submittedName>
</protein>
<accession>A0A6A4K0T2</accession>
<evidence type="ECO:0000256" key="6">
    <source>
        <dbReference type="ARBA" id="ARBA00023136"/>
    </source>
</evidence>
<comment type="caution">
    <text evidence="9">The sequence shown here is derived from an EMBL/GenBank/DDBJ whole genome shotgun (WGS) entry which is preliminary data.</text>
</comment>
<evidence type="ECO:0000313" key="10">
    <source>
        <dbReference type="Proteomes" id="UP000466442"/>
    </source>
</evidence>
<dbReference type="EMBL" id="WIXP02000003">
    <property type="protein sequence ID" value="KAF6214081.1"/>
    <property type="molecule type" value="Genomic_DNA"/>
</dbReference>
<dbReference type="GO" id="GO:0098552">
    <property type="term" value="C:side of membrane"/>
    <property type="evidence" value="ECO:0007669"/>
    <property type="project" value="UniProtKB-KW"/>
</dbReference>
<dbReference type="GO" id="GO:0032222">
    <property type="term" value="P:regulation of synaptic transmission, cholinergic"/>
    <property type="evidence" value="ECO:0007669"/>
    <property type="project" value="InterPro"/>
</dbReference>
<keyword evidence="6" id="KW-0472">Membrane</keyword>
<keyword evidence="5" id="KW-1133">Transmembrane helix</keyword>
<dbReference type="PANTHER" id="PTHR33562:SF23">
    <property type="entry name" value="PROTEIN QUIVER"/>
    <property type="match status" value="1"/>
</dbReference>